<keyword evidence="1" id="KW-0238">DNA-binding</keyword>
<comment type="caution">
    <text evidence="3">The sequence shown here is derived from an EMBL/GenBank/DDBJ whole genome shotgun (WGS) entry which is preliminary data.</text>
</comment>
<dbReference type="SUPFAM" id="SSF47413">
    <property type="entry name" value="lambda repressor-like DNA-binding domains"/>
    <property type="match status" value="1"/>
</dbReference>
<dbReference type="AlphaFoldDB" id="A0A2K2FBL6"/>
<dbReference type="Pfam" id="PF01381">
    <property type="entry name" value="HTH_3"/>
    <property type="match status" value="1"/>
</dbReference>
<dbReference type="CDD" id="cd00093">
    <property type="entry name" value="HTH_XRE"/>
    <property type="match status" value="1"/>
</dbReference>
<sequence length="108" mass="12479">MMHNDLDSLGEILKAARKSNNLTREQLAERINISPRYLMSIENENKKPSYSVLFRLIRELGISADAIFYPEGKHTNNEIDQITRLLYQCDERDLKVLSATIKALLETK</sequence>
<organism evidence="3 4">
    <name type="scientific">Clostridium thermosuccinogenes</name>
    <dbReference type="NCBI Taxonomy" id="84032"/>
    <lineage>
        <taxon>Bacteria</taxon>
        <taxon>Bacillati</taxon>
        <taxon>Bacillota</taxon>
        <taxon>Clostridia</taxon>
        <taxon>Eubacteriales</taxon>
        <taxon>Clostridiaceae</taxon>
        <taxon>Clostridium</taxon>
    </lineage>
</organism>
<protein>
    <submittedName>
        <fullName evidence="3">Transcriptional regulator</fullName>
    </submittedName>
</protein>
<dbReference type="InterPro" id="IPR050807">
    <property type="entry name" value="TransReg_Diox_bact_type"/>
</dbReference>
<dbReference type="RefSeq" id="WP_103082085.1">
    <property type="nucleotide sequence ID" value="NZ_CP021850.1"/>
</dbReference>
<dbReference type="SMART" id="SM00530">
    <property type="entry name" value="HTH_XRE"/>
    <property type="match status" value="1"/>
</dbReference>
<dbReference type="PANTHER" id="PTHR46797:SF1">
    <property type="entry name" value="METHYLPHOSPHONATE SYNTHASE"/>
    <property type="match status" value="1"/>
</dbReference>
<evidence type="ECO:0000256" key="1">
    <source>
        <dbReference type="ARBA" id="ARBA00023125"/>
    </source>
</evidence>
<dbReference type="GO" id="GO:0003700">
    <property type="term" value="F:DNA-binding transcription factor activity"/>
    <property type="evidence" value="ECO:0007669"/>
    <property type="project" value="TreeGrafter"/>
</dbReference>
<dbReference type="PROSITE" id="PS50943">
    <property type="entry name" value="HTH_CROC1"/>
    <property type="match status" value="1"/>
</dbReference>
<evidence type="ECO:0000313" key="4">
    <source>
        <dbReference type="Proteomes" id="UP000236151"/>
    </source>
</evidence>
<dbReference type="OrthoDB" id="9798912at2"/>
<dbReference type="Proteomes" id="UP000236151">
    <property type="component" value="Unassembled WGS sequence"/>
</dbReference>
<dbReference type="InterPro" id="IPR001387">
    <property type="entry name" value="Cro/C1-type_HTH"/>
</dbReference>
<evidence type="ECO:0000259" key="2">
    <source>
        <dbReference type="PROSITE" id="PS50943"/>
    </source>
</evidence>
<evidence type="ECO:0000313" key="3">
    <source>
        <dbReference type="EMBL" id="PNT97858.1"/>
    </source>
</evidence>
<proteinExistence type="predicted"/>
<feature type="domain" description="HTH cro/C1-type" evidence="2">
    <location>
        <begin position="13"/>
        <end position="67"/>
    </location>
</feature>
<dbReference type="InterPro" id="IPR010982">
    <property type="entry name" value="Lambda_DNA-bd_dom_sf"/>
</dbReference>
<dbReference type="EMBL" id="NIOJ01000033">
    <property type="protein sequence ID" value="PNT97858.1"/>
    <property type="molecule type" value="Genomic_DNA"/>
</dbReference>
<dbReference type="GO" id="GO:0003677">
    <property type="term" value="F:DNA binding"/>
    <property type="evidence" value="ECO:0007669"/>
    <property type="project" value="UniProtKB-KW"/>
</dbReference>
<dbReference type="PANTHER" id="PTHR46797">
    <property type="entry name" value="HTH-TYPE TRANSCRIPTIONAL REGULATOR"/>
    <property type="match status" value="1"/>
</dbReference>
<accession>A0A2K2FBL6</accession>
<dbReference type="KEGG" id="cthd:CDO33_13575"/>
<keyword evidence="4" id="KW-1185">Reference proteome</keyword>
<dbReference type="GO" id="GO:0005829">
    <property type="term" value="C:cytosol"/>
    <property type="evidence" value="ECO:0007669"/>
    <property type="project" value="TreeGrafter"/>
</dbReference>
<dbReference type="Gene3D" id="1.10.260.40">
    <property type="entry name" value="lambda repressor-like DNA-binding domains"/>
    <property type="match status" value="1"/>
</dbReference>
<name>A0A2K2FBL6_9CLOT</name>
<reference evidence="3 4" key="1">
    <citation type="submission" date="2017-06" db="EMBL/GenBank/DDBJ databases">
        <title>Investigating the central metabolism of Clostridium thermosuccinogenes.</title>
        <authorList>
            <person name="Koendjbiharie J.G."/>
            <person name="van Kranenburg R."/>
        </authorList>
    </citation>
    <scope>NUCLEOTIDE SEQUENCE [LARGE SCALE GENOMIC DNA]</scope>
    <source>
        <strain evidence="3 4">DSM 5806</strain>
    </source>
</reference>
<gene>
    <name evidence="3" type="ORF">CDQ84_12625</name>
</gene>